<evidence type="ECO:0000313" key="3">
    <source>
        <dbReference type="EnsemblProtists" id="EOD19120"/>
    </source>
</evidence>
<dbReference type="KEGG" id="ehx:EMIHUDRAFT_243233"/>
<organism evidence="3 4">
    <name type="scientific">Emiliania huxleyi (strain CCMP1516)</name>
    <dbReference type="NCBI Taxonomy" id="280463"/>
    <lineage>
        <taxon>Eukaryota</taxon>
        <taxon>Haptista</taxon>
        <taxon>Haptophyta</taxon>
        <taxon>Prymnesiophyceae</taxon>
        <taxon>Isochrysidales</taxon>
        <taxon>Noelaerhabdaceae</taxon>
        <taxon>Emiliania</taxon>
    </lineage>
</organism>
<dbReference type="AlphaFoldDB" id="A0A0D3J6I5"/>
<evidence type="ECO:0000256" key="1">
    <source>
        <dbReference type="SAM" id="MobiDB-lite"/>
    </source>
</evidence>
<feature type="compositionally biased region" description="Polar residues" evidence="1">
    <location>
        <begin position="11"/>
        <end position="23"/>
    </location>
</feature>
<dbReference type="Proteomes" id="UP000013827">
    <property type="component" value="Unassembled WGS sequence"/>
</dbReference>
<feature type="region of interest" description="Disordered" evidence="1">
    <location>
        <begin position="1"/>
        <end position="23"/>
    </location>
</feature>
<proteinExistence type="predicted"/>
<feature type="region of interest" description="Disordered" evidence="1">
    <location>
        <begin position="250"/>
        <end position="299"/>
    </location>
</feature>
<accession>A0A0D3J6I5</accession>
<evidence type="ECO:0000313" key="4">
    <source>
        <dbReference type="Proteomes" id="UP000013827"/>
    </source>
</evidence>
<dbReference type="InterPro" id="IPR050868">
    <property type="entry name" value="ELMO_domain-containing"/>
</dbReference>
<dbReference type="PANTHER" id="PTHR12771:SF56">
    <property type="entry name" value="CED-12"/>
    <property type="match status" value="1"/>
</dbReference>
<sequence>MPAKPPVPRRSASSNDLSPTSVCDNNLRLRKEDTATRLATLATLRLSATTVYDPATNEPLLRDLWRLSFGKDDFLACSPRWRLLGFQGDDPTTDFRGPGLMGLEHLLDLVKSGMAPLATTGFPVAVASINATGAYFDLNPNLRAGSRRVATPRTQQDLLSRGGLAPLQALQAELVLHMARLWSTLRRPTPMDFPSVLERAAADLHAVLDAPSASSHASSASGAAAGCDSRVDSFVRPPLAPRVREGLAALHGTRPEAAGDSDDEMPDLSMLCLPADSRGSQEGPTPHVGGRTTRRHPRA</sequence>
<dbReference type="InterPro" id="IPR006816">
    <property type="entry name" value="ELMO_dom"/>
</dbReference>
<dbReference type="GeneID" id="17264667"/>
<dbReference type="PROSITE" id="PS51335">
    <property type="entry name" value="ELMO"/>
    <property type="match status" value="1"/>
</dbReference>
<dbReference type="PANTHER" id="PTHR12771">
    <property type="entry name" value="ENGULFMENT AND CELL MOTILITY"/>
    <property type="match status" value="1"/>
</dbReference>
<evidence type="ECO:0000259" key="2">
    <source>
        <dbReference type="PROSITE" id="PS51335"/>
    </source>
</evidence>
<dbReference type="EnsemblProtists" id="EOD19120">
    <property type="protein sequence ID" value="EOD19120"/>
    <property type="gene ID" value="EMIHUDRAFT_243233"/>
</dbReference>
<dbReference type="PaxDb" id="2903-EOD19120"/>
<keyword evidence="4" id="KW-1185">Reference proteome</keyword>
<dbReference type="RefSeq" id="XP_005771549.1">
    <property type="nucleotide sequence ID" value="XM_005771492.1"/>
</dbReference>
<name>A0A0D3J6I5_EMIH1</name>
<dbReference type="HOGENOM" id="CLU_932012_0_0_1"/>
<feature type="domain" description="ELMO" evidence="2">
    <location>
        <begin position="56"/>
        <end position="208"/>
    </location>
</feature>
<dbReference type="eggNOG" id="KOG2998">
    <property type="taxonomic scope" value="Eukaryota"/>
</dbReference>
<protein>
    <recommendedName>
        <fullName evidence="2">ELMO domain-containing protein</fullName>
    </recommendedName>
</protein>
<reference evidence="3" key="2">
    <citation type="submission" date="2024-10" db="UniProtKB">
        <authorList>
            <consortium name="EnsemblProtists"/>
        </authorList>
    </citation>
    <scope>IDENTIFICATION</scope>
</reference>
<dbReference type="Pfam" id="PF04727">
    <property type="entry name" value="ELMO_CED12"/>
    <property type="match status" value="1"/>
</dbReference>
<reference evidence="4" key="1">
    <citation type="journal article" date="2013" name="Nature">
        <title>Pan genome of the phytoplankton Emiliania underpins its global distribution.</title>
        <authorList>
            <person name="Read B.A."/>
            <person name="Kegel J."/>
            <person name="Klute M.J."/>
            <person name="Kuo A."/>
            <person name="Lefebvre S.C."/>
            <person name="Maumus F."/>
            <person name="Mayer C."/>
            <person name="Miller J."/>
            <person name="Monier A."/>
            <person name="Salamov A."/>
            <person name="Young J."/>
            <person name="Aguilar M."/>
            <person name="Claverie J.M."/>
            <person name="Frickenhaus S."/>
            <person name="Gonzalez K."/>
            <person name="Herman E.K."/>
            <person name="Lin Y.C."/>
            <person name="Napier J."/>
            <person name="Ogata H."/>
            <person name="Sarno A.F."/>
            <person name="Shmutz J."/>
            <person name="Schroeder D."/>
            <person name="de Vargas C."/>
            <person name="Verret F."/>
            <person name="von Dassow P."/>
            <person name="Valentin K."/>
            <person name="Van de Peer Y."/>
            <person name="Wheeler G."/>
            <person name="Dacks J.B."/>
            <person name="Delwiche C.F."/>
            <person name="Dyhrman S.T."/>
            <person name="Glockner G."/>
            <person name="John U."/>
            <person name="Richards T."/>
            <person name="Worden A.Z."/>
            <person name="Zhang X."/>
            <person name="Grigoriev I.V."/>
            <person name="Allen A.E."/>
            <person name="Bidle K."/>
            <person name="Borodovsky M."/>
            <person name="Bowler C."/>
            <person name="Brownlee C."/>
            <person name="Cock J.M."/>
            <person name="Elias M."/>
            <person name="Gladyshev V.N."/>
            <person name="Groth M."/>
            <person name="Guda C."/>
            <person name="Hadaegh A."/>
            <person name="Iglesias-Rodriguez M.D."/>
            <person name="Jenkins J."/>
            <person name="Jones B.M."/>
            <person name="Lawson T."/>
            <person name="Leese F."/>
            <person name="Lindquist E."/>
            <person name="Lobanov A."/>
            <person name="Lomsadze A."/>
            <person name="Malik S.B."/>
            <person name="Marsh M.E."/>
            <person name="Mackinder L."/>
            <person name="Mock T."/>
            <person name="Mueller-Roeber B."/>
            <person name="Pagarete A."/>
            <person name="Parker M."/>
            <person name="Probert I."/>
            <person name="Quesneville H."/>
            <person name="Raines C."/>
            <person name="Rensing S.A."/>
            <person name="Riano-Pachon D.M."/>
            <person name="Richier S."/>
            <person name="Rokitta S."/>
            <person name="Shiraiwa Y."/>
            <person name="Soanes D.M."/>
            <person name="van der Giezen M."/>
            <person name="Wahlund T.M."/>
            <person name="Williams B."/>
            <person name="Wilson W."/>
            <person name="Wolfe G."/>
            <person name="Wurch L.L."/>
        </authorList>
    </citation>
    <scope>NUCLEOTIDE SEQUENCE</scope>
</reference>